<evidence type="ECO:0000313" key="3">
    <source>
        <dbReference type="EMBL" id="CAF3525643.1"/>
    </source>
</evidence>
<dbReference type="Proteomes" id="UP000682733">
    <property type="component" value="Unassembled WGS sequence"/>
</dbReference>
<dbReference type="SUPFAM" id="SSF53098">
    <property type="entry name" value="Ribonuclease H-like"/>
    <property type="match status" value="1"/>
</dbReference>
<dbReference type="GO" id="GO:0005730">
    <property type="term" value="C:nucleolus"/>
    <property type="evidence" value="ECO:0007669"/>
    <property type="project" value="TreeGrafter"/>
</dbReference>
<dbReference type="Proteomes" id="UP000677228">
    <property type="component" value="Unassembled WGS sequence"/>
</dbReference>
<evidence type="ECO:0000313" key="2">
    <source>
        <dbReference type="EMBL" id="CAF0747378.1"/>
    </source>
</evidence>
<feature type="domain" description="3'-5' exonuclease" evidence="1">
    <location>
        <begin position="120"/>
        <end position="195"/>
    </location>
</feature>
<dbReference type="GO" id="GO:0071039">
    <property type="term" value="P:nuclear polyadenylation-dependent CUT catabolic process"/>
    <property type="evidence" value="ECO:0007669"/>
    <property type="project" value="TreeGrafter"/>
</dbReference>
<accession>A0A8S2GPM8</accession>
<dbReference type="GO" id="GO:0071035">
    <property type="term" value="P:nuclear polyadenylation-dependent rRNA catabolic process"/>
    <property type="evidence" value="ECO:0007669"/>
    <property type="project" value="TreeGrafter"/>
</dbReference>
<dbReference type="PANTHER" id="PTHR12124">
    <property type="entry name" value="POLYMYOSITIS/SCLERODERMA AUTOANTIGEN-RELATED"/>
    <property type="match status" value="1"/>
</dbReference>
<protein>
    <recommendedName>
        <fullName evidence="1">3'-5' exonuclease domain-containing protein</fullName>
    </recommendedName>
</protein>
<dbReference type="PANTHER" id="PTHR12124:SF47">
    <property type="entry name" value="EXOSOME COMPONENT 10"/>
    <property type="match status" value="1"/>
</dbReference>
<dbReference type="GO" id="GO:0000176">
    <property type="term" value="C:nuclear exosome (RNase complex)"/>
    <property type="evidence" value="ECO:0007669"/>
    <property type="project" value="TreeGrafter"/>
</dbReference>
<dbReference type="GO" id="GO:0003727">
    <property type="term" value="F:single-stranded RNA binding"/>
    <property type="evidence" value="ECO:0007669"/>
    <property type="project" value="TreeGrafter"/>
</dbReference>
<dbReference type="EMBL" id="CAJNOK010000356">
    <property type="protein sequence ID" value="CAF0747378.1"/>
    <property type="molecule type" value="Genomic_DNA"/>
</dbReference>
<dbReference type="AlphaFoldDB" id="A0A8S2GPM8"/>
<proteinExistence type="predicted"/>
<dbReference type="GO" id="GO:0071044">
    <property type="term" value="P:histone mRNA catabolic process"/>
    <property type="evidence" value="ECO:0007669"/>
    <property type="project" value="TreeGrafter"/>
</dbReference>
<dbReference type="Pfam" id="PF01612">
    <property type="entry name" value="DNA_pol_A_exo1"/>
    <property type="match status" value="1"/>
</dbReference>
<dbReference type="GO" id="GO:0071038">
    <property type="term" value="P:TRAMP-dependent tRNA surveillance pathway"/>
    <property type="evidence" value="ECO:0007669"/>
    <property type="project" value="TreeGrafter"/>
</dbReference>
<dbReference type="GO" id="GO:0071040">
    <property type="term" value="P:nuclear polyadenylation-dependent antisense transcript catabolic process"/>
    <property type="evidence" value="ECO:0007669"/>
    <property type="project" value="TreeGrafter"/>
</dbReference>
<dbReference type="GO" id="GO:0071051">
    <property type="term" value="P:poly(A)-dependent snoRNA 3'-end processing"/>
    <property type="evidence" value="ECO:0007669"/>
    <property type="project" value="TreeGrafter"/>
</dbReference>
<reference evidence="3" key="1">
    <citation type="submission" date="2021-02" db="EMBL/GenBank/DDBJ databases">
        <authorList>
            <person name="Nowell W R."/>
        </authorList>
    </citation>
    <scope>NUCLEOTIDE SEQUENCE</scope>
</reference>
<dbReference type="GO" id="GO:0000175">
    <property type="term" value="F:3'-5'-RNA exonuclease activity"/>
    <property type="evidence" value="ECO:0007669"/>
    <property type="project" value="InterPro"/>
</dbReference>
<evidence type="ECO:0000259" key="1">
    <source>
        <dbReference type="Pfam" id="PF01612"/>
    </source>
</evidence>
<dbReference type="InterPro" id="IPR002562">
    <property type="entry name" value="3'-5'_exonuclease_dom"/>
</dbReference>
<dbReference type="Gene3D" id="3.30.420.10">
    <property type="entry name" value="Ribonuclease H-like superfamily/Ribonuclease H"/>
    <property type="match status" value="1"/>
</dbReference>
<gene>
    <name evidence="2" type="ORF">OVA965_LOCUS1807</name>
    <name evidence="3" type="ORF">TMI583_LOCUS1807</name>
</gene>
<dbReference type="InterPro" id="IPR012337">
    <property type="entry name" value="RNaseH-like_sf"/>
</dbReference>
<dbReference type="InterPro" id="IPR045092">
    <property type="entry name" value="Rrp6-like"/>
</dbReference>
<dbReference type="GO" id="GO:0071036">
    <property type="term" value="P:nuclear polyadenylation-dependent snoRNA catabolic process"/>
    <property type="evidence" value="ECO:0007669"/>
    <property type="project" value="TreeGrafter"/>
</dbReference>
<comment type="caution">
    <text evidence="3">The sequence shown here is derived from an EMBL/GenBank/DDBJ whole genome shotgun (WGS) entry which is preliminary data.</text>
</comment>
<dbReference type="InterPro" id="IPR036397">
    <property type="entry name" value="RNaseH_sf"/>
</dbReference>
<organism evidence="3 4">
    <name type="scientific">Didymodactylos carnosus</name>
    <dbReference type="NCBI Taxonomy" id="1234261"/>
    <lineage>
        <taxon>Eukaryota</taxon>
        <taxon>Metazoa</taxon>
        <taxon>Spiralia</taxon>
        <taxon>Gnathifera</taxon>
        <taxon>Rotifera</taxon>
        <taxon>Eurotatoria</taxon>
        <taxon>Bdelloidea</taxon>
        <taxon>Philodinida</taxon>
        <taxon>Philodinidae</taxon>
        <taxon>Didymodactylos</taxon>
    </lineage>
</organism>
<dbReference type="EMBL" id="CAJOBA010000356">
    <property type="protein sequence ID" value="CAF3525643.1"/>
    <property type="molecule type" value="Genomic_DNA"/>
</dbReference>
<dbReference type="GO" id="GO:0071037">
    <property type="term" value="P:nuclear polyadenylation-dependent snRNA catabolic process"/>
    <property type="evidence" value="ECO:0007669"/>
    <property type="project" value="TreeGrafter"/>
</dbReference>
<sequence>MHRKRSHFLAFRACDEYKKKDIIKSQLNFTQKINNDPAIPFLPSIKVKPNAMVPLSDLFTSTEIIEQIQCGQISLNEIKKKYSDLLKNAYYYELESFKVPPQQFELCEEQTPKSLQDTKYEYVDAGEKLKNMVDHIQLQSEIAVDLEAHQHRSYYGFTCLVQISSRTADYVIDALTLRDELHILNNVFTNVNIVKNFLDELALENLSKKF</sequence>
<dbReference type="GO" id="GO:0000467">
    <property type="term" value="P:exonucleolytic trimming to generate mature 3'-end of 5.8S rRNA from tricistronic rRNA transcript (SSU-rRNA, 5.8S rRNA, LSU-rRNA)"/>
    <property type="evidence" value="ECO:0007669"/>
    <property type="project" value="InterPro"/>
</dbReference>
<evidence type="ECO:0000313" key="4">
    <source>
        <dbReference type="Proteomes" id="UP000682733"/>
    </source>
</evidence>
<name>A0A8S2GPM8_9BILA</name>